<evidence type="ECO:0000313" key="1">
    <source>
        <dbReference type="EMBL" id="KKQ48443.1"/>
    </source>
</evidence>
<name>A0A0G0HZB4_9BACT</name>
<gene>
    <name evidence="1" type="ORF">US68_C0032G0004</name>
</gene>
<proteinExistence type="predicted"/>
<protein>
    <submittedName>
        <fullName evidence="1">Uncharacterized protein</fullName>
    </submittedName>
</protein>
<dbReference type="EMBL" id="LBTX01000032">
    <property type="protein sequence ID" value="KKQ48443.1"/>
    <property type="molecule type" value="Genomic_DNA"/>
</dbReference>
<sequence length="479" mass="49053">MVFLSLSLTSTLLIANSFEATKVRAATLTDASATLSNPRLSYRAQTTVGASGTSSITVNSAGSYPDLNTYHLFPNDNVCFLNEGITGCIGNVSYSVATISGVQTFSLSSPLTNNVDTNGYVTATESGNISIAFTLASTIPIGGDIVINVPVASTGNVNDGIPDSGADRTSDGFDFNRLEPTSVNVSSTGGTCINGWDTPVVASASGTITITKATSSCAGATVTIVIPNLVNPTPFTSGHTQGQADNYKIAIATRDAGDNVLDVTNVGVAPVEGVLVSATVDQTLSFTVAGVTADSGSFCGVTRTAGTTDSTATSIPWGTIAAANTFLNADQSLTISTNAGNGYSVKIEENDQMGMNGITCTGSTAGEADNCIKDTTCDSGSCSESTSGDWNTSTNNGFGYSLANVAGTDASFLFDESARAFSAKQISDQEASEVKQSVMANGGPVSAKQVYVCYRISISGIQPAGYYFNKVKYTATALF</sequence>
<accession>A0A0G0HZB4</accession>
<organism evidence="1 2">
    <name type="scientific">Candidatus Shapirobacteria bacterium GW2011_GWE1_38_10</name>
    <dbReference type="NCBI Taxonomy" id="1618488"/>
    <lineage>
        <taxon>Bacteria</taxon>
        <taxon>Candidatus Shapironibacteriota</taxon>
    </lineage>
</organism>
<dbReference type="AlphaFoldDB" id="A0A0G0HZB4"/>
<comment type="caution">
    <text evidence="1">The sequence shown here is derived from an EMBL/GenBank/DDBJ whole genome shotgun (WGS) entry which is preliminary data.</text>
</comment>
<evidence type="ECO:0000313" key="2">
    <source>
        <dbReference type="Proteomes" id="UP000034231"/>
    </source>
</evidence>
<dbReference type="Proteomes" id="UP000034231">
    <property type="component" value="Unassembled WGS sequence"/>
</dbReference>
<reference evidence="1 2" key="1">
    <citation type="journal article" date="2015" name="Nature">
        <title>rRNA introns, odd ribosomes, and small enigmatic genomes across a large radiation of phyla.</title>
        <authorList>
            <person name="Brown C.T."/>
            <person name="Hug L.A."/>
            <person name="Thomas B.C."/>
            <person name="Sharon I."/>
            <person name="Castelle C.J."/>
            <person name="Singh A."/>
            <person name="Wilkins M.J."/>
            <person name="Williams K.H."/>
            <person name="Banfield J.F."/>
        </authorList>
    </citation>
    <scope>NUCLEOTIDE SEQUENCE [LARGE SCALE GENOMIC DNA]</scope>
</reference>